<reference evidence="2" key="1">
    <citation type="submission" date="2020-10" db="EMBL/GenBank/DDBJ databases">
        <authorList>
            <person name="Kusch S."/>
        </authorList>
    </citation>
    <scope>NUCLEOTIDE SEQUENCE</scope>
    <source>
        <strain evidence="2">SwB9</strain>
    </source>
</reference>
<accession>A0A8H2ZSY9</accession>
<dbReference type="OrthoDB" id="2422134at2759"/>
<dbReference type="Pfam" id="PF12296">
    <property type="entry name" value="HsbA"/>
    <property type="match status" value="1"/>
</dbReference>
<keyword evidence="3" id="KW-1185">Reference proteome</keyword>
<protein>
    <submittedName>
        <fullName evidence="2">4c18536a-b948-4c7b-bc98-5cd529a47b98-CDS</fullName>
    </submittedName>
</protein>
<name>A0A8H2ZSY9_9HELO</name>
<dbReference type="GO" id="GO:0005576">
    <property type="term" value="C:extracellular region"/>
    <property type="evidence" value="ECO:0007669"/>
    <property type="project" value="TreeGrafter"/>
</dbReference>
<dbReference type="InterPro" id="IPR021054">
    <property type="entry name" value="Cell_wall_mannoprotein_1"/>
</dbReference>
<dbReference type="AlphaFoldDB" id="A0A8H2ZSY9"/>
<keyword evidence="1" id="KW-0732">Signal</keyword>
<dbReference type="Proteomes" id="UP000624404">
    <property type="component" value="Unassembled WGS sequence"/>
</dbReference>
<dbReference type="PANTHER" id="PTHR38123:SF5">
    <property type="entry name" value="CELL WALL GALACTOMANNOPROTEIN"/>
    <property type="match status" value="1"/>
</dbReference>
<evidence type="ECO:0000256" key="1">
    <source>
        <dbReference type="SAM" id="SignalP"/>
    </source>
</evidence>
<organism evidence="2 3">
    <name type="scientific">Sclerotinia trifoliorum</name>
    <dbReference type="NCBI Taxonomy" id="28548"/>
    <lineage>
        <taxon>Eukaryota</taxon>
        <taxon>Fungi</taxon>
        <taxon>Dikarya</taxon>
        <taxon>Ascomycota</taxon>
        <taxon>Pezizomycotina</taxon>
        <taxon>Leotiomycetes</taxon>
        <taxon>Helotiales</taxon>
        <taxon>Sclerotiniaceae</taxon>
        <taxon>Sclerotinia</taxon>
    </lineage>
</organism>
<gene>
    <name evidence="2" type="ORF">SCLTRI_LOCUS5188</name>
</gene>
<evidence type="ECO:0000313" key="2">
    <source>
        <dbReference type="EMBL" id="CAD6445350.1"/>
    </source>
</evidence>
<evidence type="ECO:0000313" key="3">
    <source>
        <dbReference type="Proteomes" id="UP000624404"/>
    </source>
</evidence>
<feature type="signal peptide" evidence="1">
    <location>
        <begin position="1"/>
        <end position="22"/>
    </location>
</feature>
<dbReference type="EMBL" id="CAJHIA010000014">
    <property type="protein sequence ID" value="CAD6445350.1"/>
    <property type="molecule type" value="Genomic_DNA"/>
</dbReference>
<comment type="caution">
    <text evidence="2">The sequence shown here is derived from an EMBL/GenBank/DDBJ whole genome shotgun (WGS) entry which is preliminary data.</text>
</comment>
<proteinExistence type="predicted"/>
<dbReference type="Gene3D" id="1.20.1280.140">
    <property type="match status" value="1"/>
</dbReference>
<feature type="chain" id="PRO_5034134266" evidence="1">
    <location>
        <begin position="23"/>
        <end position="193"/>
    </location>
</feature>
<dbReference type="PANTHER" id="PTHR38123">
    <property type="entry name" value="CELL WALL SERINE-THREONINE-RICH GALACTOMANNOPROTEIN MP1 (AFU_ORTHOLOGUE AFUA_4G03240)"/>
    <property type="match status" value="1"/>
</dbReference>
<sequence>MVSLKVLFTYLTTISISTTTSATPLTNHNHNLITPNTLISDINTISQAIQSLTYTLSTLSALSTHNNLTLSTIHLTLKFASIHTSTTEAYLDAKLISAIPSFDSNRIVEYTYSNVGVEIPEAIRVLKSKKEDFSTKFDLSRIVLRGLKVLRYDYERFSKALCAKLTPDVMDRANVMIGVIDTALQDGIDYFSS</sequence>